<dbReference type="PATRIC" id="fig|2064.6.peg.5642"/>
<dbReference type="AlphaFoldDB" id="A0A0D0N3B4"/>
<reference evidence="1 2" key="1">
    <citation type="submission" date="2015-02" db="EMBL/GenBank/DDBJ databases">
        <title>Draft genome sequence of Kitasatospora griseola MF730-N6, a bafilomycin, terpentecin and satosporin producer.</title>
        <authorList>
            <person name="Arens J.C."/>
            <person name="Haltli B."/>
            <person name="Kerr R.G."/>
        </authorList>
    </citation>
    <scope>NUCLEOTIDE SEQUENCE [LARGE SCALE GENOMIC DNA]</scope>
    <source>
        <strain evidence="1 2">MF730-N6</strain>
    </source>
</reference>
<name>A0A0D0N3B4_KITGR</name>
<evidence type="ECO:0000313" key="2">
    <source>
        <dbReference type="Proteomes" id="UP000032066"/>
    </source>
</evidence>
<keyword evidence="2" id="KW-1185">Reference proteome</keyword>
<comment type="caution">
    <text evidence="1">The sequence shown here is derived from an EMBL/GenBank/DDBJ whole genome shotgun (WGS) entry which is preliminary data.</text>
</comment>
<proteinExistence type="predicted"/>
<evidence type="ECO:0000313" key="1">
    <source>
        <dbReference type="EMBL" id="KIQ62565.1"/>
    </source>
</evidence>
<gene>
    <name evidence="1" type="ORF">TR51_26555</name>
</gene>
<protein>
    <submittedName>
        <fullName evidence="1">Uncharacterized protein</fullName>
    </submittedName>
</protein>
<accession>A0A0D0N3B4</accession>
<dbReference type="EMBL" id="JXZB01000004">
    <property type="protein sequence ID" value="KIQ62565.1"/>
    <property type="molecule type" value="Genomic_DNA"/>
</dbReference>
<organism evidence="1 2">
    <name type="scientific">Kitasatospora griseola</name>
    <name type="common">Streptomyces griseolosporeus</name>
    <dbReference type="NCBI Taxonomy" id="2064"/>
    <lineage>
        <taxon>Bacteria</taxon>
        <taxon>Bacillati</taxon>
        <taxon>Actinomycetota</taxon>
        <taxon>Actinomycetes</taxon>
        <taxon>Kitasatosporales</taxon>
        <taxon>Streptomycetaceae</taxon>
        <taxon>Kitasatospora</taxon>
    </lineage>
</organism>
<dbReference type="Proteomes" id="UP000032066">
    <property type="component" value="Unassembled WGS sequence"/>
</dbReference>
<sequence>MVPYELNALIATDELITVVAAELPLARVTRLSHGLALIPMTDELHNALQHPSTAPDYDFKRFPSGFALRIAGWSKAAQIAFAEIDAEHPAGRRAALWYDGRITLGPLTPADGAPLDRILHALGAPAAALSELAAALASLVAAEPPDA</sequence>
<dbReference type="STRING" id="2064.TR51_26555"/>